<dbReference type="InterPro" id="IPR051141">
    <property type="entry name" value="UPF0339_domain"/>
</dbReference>
<feature type="compositionally biased region" description="Basic and acidic residues" evidence="1">
    <location>
        <begin position="44"/>
        <end position="58"/>
    </location>
</feature>
<dbReference type="InterPro" id="IPR036913">
    <property type="entry name" value="YegP-like_sf"/>
</dbReference>
<dbReference type="PANTHER" id="PTHR40606">
    <property type="match status" value="1"/>
</dbReference>
<dbReference type="InterPro" id="IPR010879">
    <property type="entry name" value="DUF1508"/>
</dbReference>
<evidence type="ECO:0000259" key="2">
    <source>
        <dbReference type="Pfam" id="PF07411"/>
    </source>
</evidence>
<gene>
    <name evidence="3" type="ORF">OKA05_24770</name>
</gene>
<name>A0ABT3GQJ5_9BACT</name>
<reference evidence="3 4" key="1">
    <citation type="submission" date="2022-10" db="EMBL/GenBank/DDBJ databases">
        <title>Luteolibacter arcticus strain CCTCC AB 2014275, whole genome shotgun sequencing project.</title>
        <authorList>
            <person name="Zhao G."/>
            <person name="Shen L."/>
        </authorList>
    </citation>
    <scope>NUCLEOTIDE SEQUENCE [LARGE SCALE GENOMIC DNA]</scope>
    <source>
        <strain evidence="3 4">CCTCC AB 2014275</strain>
    </source>
</reference>
<proteinExistence type="predicted"/>
<organism evidence="3 4">
    <name type="scientific">Luteolibacter arcticus</name>
    <dbReference type="NCBI Taxonomy" id="1581411"/>
    <lineage>
        <taxon>Bacteria</taxon>
        <taxon>Pseudomonadati</taxon>
        <taxon>Verrucomicrobiota</taxon>
        <taxon>Verrucomicrobiia</taxon>
        <taxon>Verrucomicrobiales</taxon>
        <taxon>Verrucomicrobiaceae</taxon>
        <taxon>Luteolibacter</taxon>
    </lineage>
</organism>
<dbReference type="EMBL" id="JAPDDT010000017">
    <property type="protein sequence ID" value="MCW1925795.1"/>
    <property type="molecule type" value="Genomic_DNA"/>
</dbReference>
<evidence type="ECO:0000256" key="1">
    <source>
        <dbReference type="SAM" id="MobiDB-lite"/>
    </source>
</evidence>
<feature type="compositionally biased region" description="Polar residues" evidence="1">
    <location>
        <begin position="96"/>
        <end position="108"/>
    </location>
</feature>
<dbReference type="Pfam" id="PF07411">
    <property type="entry name" value="DUF1508"/>
    <property type="match status" value="2"/>
</dbReference>
<evidence type="ECO:0000313" key="4">
    <source>
        <dbReference type="Proteomes" id="UP001320876"/>
    </source>
</evidence>
<dbReference type="PANTHER" id="PTHR40606:SF1">
    <property type="entry name" value="UPF0339 PROTEIN YEGP"/>
    <property type="match status" value="1"/>
</dbReference>
<feature type="domain" description="DUF1508" evidence="2">
    <location>
        <begin position="13"/>
        <end position="56"/>
    </location>
</feature>
<feature type="region of interest" description="Disordered" evidence="1">
    <location>
        <begin position="37"/>
        <end position="58"/>
    </location>
</feature>
<accession>A0ABT3GQJ5</accession>
<dbReference type="SUPFAM" id="SSF160113">
    <property type="entry name" value="YegP-like"/>
    <property type="match status" value="2"/>
</dbReference>
<dbReference type="RefSeq" id="WP_264489902.1">
    <property type="nucleotide sequence ID" value="NZ_JAPDDT010000017.1"/>
</dbReference>
<protein>
    <submittedName>
        <fullName evidence="3">YegP family protein</fullName>
    </submittedName>
</protein>
<evidence type="ECO:0000313" key="3">
    <source>
        <dbReference type="EMBL" id="MCW1925795.1"/>
    </source>
</evidence>
<comment type="caution">
    <text evidence="3">The sequence shown here is derived from an EMBL/GenBank/DDBJ whole genome shotgun (WGS) entry which is preliminary data.</text>
</comment>
<sequence length="108" mass="11432">MAQGYYRLKGGASHRFTLHAGNHEVILTSQSYDSKAGAEGGIESVRKNGPDATNFEKKTSSASQPYFVLKAANGQIIGTSEMYSSETARDGGIASVQANSPSTTVKEE</sequence>
<dbReference type="Proteomes" id="UP001320876">
    <property type="component" value="Unassembled WGS sequence"/>
</dbReference>
<keyword evidence="4" id="KW-1185">Reference proteome</keyword>
<dbReference type="Gene3D" id="2.30.29.80">
    <property type="match status" value="1"/>
</dbReference>
<feature type="domain" description="DUF1508" evidence="2">
    <location>
        <begin position="61"/>
        <end position="107"/>
    </location>
</feature>
<feature type="region of interest" description="Disordered" evidence="1">
    <location>
        <begin position="87"/>
        <end position="108"/>
    </location>
</feature>